<evidence type="ECO:0000256" key="6">
    <source>
        <dbReference type="SAM" id="MobiDB-lite"/>
    </source>
</evidence>
<evidence type="ECO:0000256" key="3">
    <source>
        <dbReference type="ARBA" id="ARBA00022840"/>
    </source>
</evidence>
<proteinExistence type="inferred from homology"/>
<dbReference type="InterPro" id="IPR012714">
    <property type="entry name" value="Thermosome_arc"/>
</dbReference>
<dbReference type="InterPro" id="IPR027409">
    <property type="entry name" value="GroEL-like_apical_dom_sf"/>
</dbReference>
<dbReference type="Gene3D" id="3.50.7.10">
    <property type="entry name" value="GroEL"/>
    <property type="match status" value="1"/>
</dbReference>
<keyword evidence="2 5" id="KW-0547">Nucleotide-binding</keyword>
<evidence type="ECO:0000256" key="1">
    <source>
        <dbReference type="ARBA" id="ARBA00008020"/>
    </source>
</evidence>
<feature type="compositionally biased region" description="Gly residues" evidence="6">
    <location>
        <begin position="530"/>
        <end position="542"/>
    </location>
</feature>
<dbReference type="RefSeq" id="WP_156014010.1">
    <property type="nucleotide sequence ID" value="NZ_CP045484.1"/>
</dbReference>
<dbReference type="SUPFAM" id="SSF52029">
    <property type="entry name" value="GroEL apical domain-like"/>
    <property type="match status" value="1"/>
</dbReference>
<dbReference type="Gene3D" id="3.30.260.10">
    <property type="entry name" value="TCP-1-like chaperonin intermediate domain"/>
    <property type="match status" value="1"/>
</dbReference>
<dbReference type="GO" id="GO:0140662">
    <property type="term" value="F:ATP-dependent protein folding chaperone"/>
    <property type="evidence" value="ECO:0007669"/>
    <property type="project" value="InterPro"/>
</dbReference>
<dbReference type="SUPFAM" id="SSF48592">
    <property type="entry name" value="GroEL equatorial domain-like"/>
    <property type="match status" value="1"/>
</dbReference>
<dbReference type="InterPro" id="IPR017998">
    <property type="entry name" value="Chaperone_TCP-1"/>
</dbReference>
<evidence type="ECO:0000313" key="8">
    <source>
        <dbReference type="EMBL" id="QGR16453.1"/>
    </source>
</evidence>
<dbReference type="PRINTS" id="PR00304">
    <property type="entry name" value="TCOMPLEXTCP1"/>
</dbReference>
<dbReference type="GeneID" id="42800378"/>
<dbReference type="KEGG" id="soh:D1869_03985"/>
<dbReference type="EMBL" id="JACHFY010000014">
    <property type="protein sequence ID" value="MBB5254368.1"/>
    <property type="molecule type" value="Genomic_DNA"/>
</dbReference>
<evidence type="ECO:0000313" key="7">
    <source>
        <dbReference type="EMBL" id="MBB5254368.1"/>
    </source>
</evidence>
<dbReference type="CDD" id="cd03343">
    <property type="entry name" value="cpn60"/>
    <property type="match status" value="1"/>
</dbReference>
<feature type="region of interest" description="Disordered" evidence="6">
    <location>
        <begin position="523"/>
        <end position="542"/>
    </location>
</feature>
<dbReference type="Pfam" id="PF00118">
    <property type="entry name" value="Cpn60_TCP1"/>
    <property type="match status" value="1"/>
</dbReference>
<dbReference type="NCBIfam" id="NF041082">
    <property type="entry name" value="thermosome_alpha"/>
    <property type="match status" value="1"/>
</dbReference>
<evidence type="ECO:0000313" key="9">
    <source>
        <dbReference type="Proteomes" id="UP000427373"/>
    </source>
</evidence>
<dbReference type="Gene3D" id="1.10.560.10">
    <property type="entry name" value="GroEL-like equatorial domain"/>
    <property type="match status" value="1"/>
</dbReference>
<dbReference type="Proteomes" id="UP000427373">
    <property type="component" value="Chromosome"/>
</dbReference>
<dbReference type="InterPro" id="IPR054827">
    <property type="entry name" value="thermosome_alpha"/>
</dbReference>
<keyword evidence="9" id="KW-1185">Reference proteome</keyword>
<protein>
    <submittedName>
        <fullName evidence="7 8">Thermosome</fullName>
    </submittedName>
</protein>
<dbReference type="InterPro" id="IPR002423">
    <property type="entry name" value="Cpn60/GroEL/TCP-1"/>
</dbReference>
<sequence length="542" mass="58911">MYSLFRQGTQKESGEDVLRSNILAVRTLSEMLKSSLGPRGLDKMLISSTNDVTVTNDGVTIVKEMDVQHPAAKLVVEAAKAQDTQVGDGTTSAVVLTGFLLEQAEKLLDQKVHPTIIIEGYKRASDIILNHSKEVAIKINTSDKDYLRKVTYTSLSSKFFSGESTLNKIIDISIDAVVSIAKKQDSSYNIDLSDIKFVKKRGESVDETELIRGFVLDKEVAHEGMPKRIEKAKIAIIDFPLEVEKPEISAKMSFTSPDQIREALEEQSKYVKSLVDALVNAGANVIVSQKGMDDIASYFMAKKRIIGIKNVSRSDLEKLAKSVGAKIITTIKDVSPDDLGYAEVVEERKIGNSKAVFFEGAKQGDAVTILIRGSSDIVMDELERSFQDSLNTVKNVLQYPYVVAGGGAFEMEMALKLREEARKIGGKEQLAVEAYADALEEFAITLAETAGLDSVDALVQLRNLHSKGLRNAGINVESGKVEEDMAKIGVLDPLIVKEQVIKSSTEAATAILKIDDYIAAAPAKPQPQQGGEGGGMMPGMMG</sequence>
<dbReference type="PROSITE" id="PS00995">
    <property type="entry name" value="TCP1_3"/>
    <property type="match status" value="1"/>
</dbReference>
<comment type="similarity">
    <text evidence="1 5">Belongs to the TCP-1 chaperonin family.</text>
</comment>
<dbReference type="GO" id="GO:0016887">
    <property type="term" value="F:ATP hydrolysis activity"/>
    <property type="evidence" value="ECO:0007669"/>
    <property type="project" value="InterPro"/>
</dbReference>
<evidence type="ECO:0000256" key="4">
    <source>
        <dbReference type="ARBA" id="ARBA00023186"/>
    </source>
</evidence>
<dbReference type="InterPro" id="IPR002194">
    <property type="entry name" value="Chaperonin_TCP-1_CS"/>
</dbReference>
<dbReference type="Proteomes" id="UP000582213">
    <property type="component" value="Unassembled WGS sequence"/>
</dbReference>
<dbReference type="OrthoDB" id="9362at2157"/>
<evidence type="ECO:0000313" key="10">
    <source>
        <dbReference type="Proteomes" id="UP000582213"/>
    </source>
</evidence>
<organism evidence="8 9">
    <name type="scientific">Sulfurisphaera ohwakuensis</name>
    <dbReference type="NCBI Taxonomy" id="69656"/>
    <lineage>
        <taxon>Archaea</taxon>
        <taxon>Thermoproteota</taxon>
        <taxon>Thermoprotei</taxon>
        <taxon>Sulfolobales</taxon>
        <taxon>Sulfolobaceae</taxon>
        <taxon>Sulfurisphaera</taxon>
    </lineage>
</organism>
<keyword evidence="4 5" id="KW-0143">Chaperone</keyword>
<dbReference type="NCBIfam" id="NF041083">
    <property type="entry name" value="thermosome_beta"/>
    <property type="match status" value="1"/>
</dbReference>
<dbReference type="EMBL" id="CP045484">
    <property type="protein sequence ID" value="QGR16453.1"/>
    <property type="molecule type" value="Genomic_DNA"/>
</dbReference>
<accession>A0A650CF17</accession>
<keyword evidence="3 5" id="KW-0067">ATP-binding</keyword>
<dbReference type="InterPro" id="IPR027413">
    <property type="entry name" value="GROEL-like_equatorial_sf"/>
</dbReference>
<dbReference type="PANTHER" id="PTHR11353">
    <property type="entry name" value="CHAPERONIN"/>
    <property type="match status" value="1"/>
</dbReference>
<reference evidence="8 9" key="1">
    <citation type="submission" date="2019-10" db="EMBL/GenBank/DDBJ databases">
        <title>Genome Sequences from Six Type Strain Members of the Archaeal Family Sulfolobaceae: Acidianus ambivalens, Acidianus infernus, Metallosphaera prunae, Stygiolobus azoricus, Sulfolobus metallicus, and Sulfurisphaera ohwakuensis.</title>
        <authorList>
            <person name="Counts J.A."/>
            <person name="Kelly R.M."/>
        </authorList>
    </citation>
    <scope>NUCLEOTIDE SEQUENCE [LARGE SCALE GENOMIC DNA]</scope>
    <source>
        <strain evidence="8 9">TA-1</strain>
    </source>
</reference>
<evidence type="ECO:0000256" key="5">
    <source>
        <dbReference type="RuleBase" id="RU004187"/>
    </source>
</evidence>
<dbReference type="InterPro" id="IPR027410">
    <property type="entry name" value="TCP-1-like_intermed_sf"/>
</dbReference>
<gene>
    <name evidence="8" type="ORF">D1869_03985</name>
    <name evidence="7" type="ORF">HNQ62_002142</name>
</gene>
<dbReference type="InterPro" id="IPR053374">
    <property type="entry name" value="TCP-1_chaperonin"/>
</dbReference>
<dbReference type="AlphaFoldDB" id="A0A650CF17"/>
<dbReference type="PROSITE" id="PS00750">
    <property type="entry name" value="TCP1_1"/>
    <property type="match status" value="1"/>
</dbReference>
<dbReference type="NCBIfam" id="TIGR02339">
    <property type="entry name" value="thermosome_arch"/>
    <property type="match status" value="1"/>
</dbReference>
<name>A0A650CF17_SULOH</name>
<evidence type="ECO:0000256" key="2">
    <source>
        <dbReference type="ARBA" id="ARBA00022741"/>
    </source>
</evidence>
<dbReference type="SUPFAM" id="SSF54849">
    <property type="entry name" value="GroEL-intermediate domain like"/>
    <property type="match status" value="1"/>
</dbReference>
<dbReference type="GO" id="GO:0005524">
    <property type="term" value="F:ATP binding"/>
    <property type="evidence" value="ECO:0007669"/>
    <property type="project" value="UniProtKB-KW"/>
</dbReference>
<dbReference type="GO" id="GO:0051082">
    <property type="term" value="F:unfolded protein binding"/>
    <property type="evidence" value="ECO:0007669"/>
    <property type="project" value="InterPro"/>
</dbReference>
<dbReference type="PROSITE" id="PS00751">
    <property type="entry name" value="TCP1_2"/>
    <property type="match status" value="1"/>
</dbReference>
<reference evidence="7 10" key="2">
    <citation type="submission" date="2020-08" db="EMBL/GenBank/DDBJ databases">
        <title>Genomic Encyclopedia of Type Strains, Phase IV (KMG-IV): sequencing the most valuable type-strain genomes for metagenomic binning, comparative biology and taxonomic classification.</title>
        <authorList>
            <person name="Goeker M."/>
        </authorList>
    </citation>
    <scope>NUCLEOTIDE SEQUENCE [LARGE SCALE GENOMIC DNA]</scope>
    <source>
        <strain evidence="7 10">DSM 12421</strain>
    </source>
</reference>